<comment type="caution">
    <text evidence="1">The sequence shown here is derived from an EMBL/GenBank/DDBJ whole genome shotgun (WGS) entry which is preliminary data.</text>
</comment>
<dbReference type="Gene3D" id="3.40.50.880">
    <property type="match status" value="1"/>
</dbReference>
<dbReference type="InterPro" id="IPR029062">
    <property type="entry name" value="Class_I_gatase-like"/>
</dbReference>
<dbReference type="Proteomes" id="UP000239297">
    <property type="component" value="Unassembled WGS sequence"/>
</dbReference>
<dbReference type="GO" id="GO:0005829">
    <property type="term" value="C:cytosol"/>
    <property type="evidence" value="ECO:0007669"/>
    <property type="project" value="TreeGrafter"/>
</dbReference>
<keyword evidence="2" id="KW-1185">Reference proteome</keyword>
<dbReference type="OrthoDB" id="9813383at2"/>
<accession>A0A2S5ITQ3</accession>
<sequence>MTAGPAQGTYRPRIGLTTYWQSAAWGVWDGTAAIVPGAYVRAVVDAGGSPLLLPPVGTDPSVIGLLDGLIVIGGVDVEPARYGAAPHPATVSQPGRDDHDLALTRAALETGTPLFAICRGAQVLNVALGGTLHQHLPEVREDAAQYQPAPGVFGSVDFTTEPGSIARQLLGKQASSPCYHHQGLDRIADGLCVTALASDGTVEVVEAAVGGPAGWTLGVQFHPEENGQDRRLFGGFVDAARTYATSRTAPERTAP</sequence>
<dbReference type="CDD" id="cd01745">
    <property type="entry name" value="GATase1_2"/>
    <property type="match status" value="1"/>
</dbReference>
<dbReference type="PANTHER" id="PTHR43235:SF1">
    <property type="entry name" value="GLUTAMINE AMIDOTRANSFERASE PB2B2.05-RELATED"/>
    <property type="match status" value="1"/>
</dbReference>
<dbReference type="EMBL" id="PRKW01000007">
    <property type="protein sequence ID" value="PPB47954.1"/>
    <property type="molecule type" value="Genomic_DNA"/>
</dbReference>
<dbReference type="SUPFAM" id="SSF52317">
    <property type="entry name" value="Class I glutamine amidotransferase-like"/>
    <property type="match status" value="1"/>
</dbReference>
<proteinExistence type="predicted"/>
<dbReference type="Pfam" id="PF07722">
    <property type="entry name" value="Peptidase_C26"/>
    <property type="match status" value="1"/>
</dbReference>
<evidence type="ECO:0000313" key="2">
    <source>
        <dbReference type="Proteomes" id="UP000239297"/>
    </source>
</evidence>
<dbReference type="PANTHER" id="PTHR43235">
    <property type="entry name" value="GLUTAMINE AMIDOTRANSFERASE PB2B2.05-RELATED"/>
    <property type="match status" value="1"/>
</dbReference>
<organism evidence="1 2">
    <name type="scientific">Arthrobacter pityocampae</name>
    <dbReference type="NCBI Taxonomy" id="547334"/>
    <lineage>
        <taxon>Bacteria</taxon>
        <taxon>Bacillati</taxon>
        <taxon>Actinomycetota</taxon>
        <taxon>Actinomycetes</taxon>
        <taxon>Micrococcales</taxon>
        <taxon>Micrococcaceae</taxon>
        <taxon>Arthrobacter</taxon>
    </lineage>
</organism>
<name>A0A2S5ITQ3_9MICC</name>
<dbReference type="GO" id="GO:0033969">
    <property type="term" value="F:gamma-glutamyl-gamma-aminobutyrate hydrolase activity"/>
    <property type="evidence" value="ECO:0007669"/>
    <property type="project" value="TreeGrafter"/>
</dbReference>
<dbReference type="InterPro" id="IPR044668">
    <property type="entry name" value="PuuD-like"/>
</dbReference>
<dbReference type="RefSeq" id="WP_104122648.1">
    <property type="nucleotide sequence ID" value="NZ_PRKW01000007.1"/>
</dbReference>
<dbReference type="PROSITE" id="PS51273">
    <property type="entry name" value="GATASE_TYPE_1"/>
    <property type="match status" value="1"/>
</dbReference>
<dbReference type="AlphaFoldDB" id="A0A2S5ITQ3"/>
<keyword evidence="1" id="KW-0378">Hydrolase</keyword>
<gene>
    <name evidence="1" type="ORF">C4K88_15930</name>
</gene>
<evidence type="ECO:0000313" key="1">
    <source>
        <dbReference type="EMBL" id="PPB47954.1"/>
    </source>
</evidence>
<protein>
    <submittedName>
        <fullName evidence="1">Gamma-glutamyl-gamma-aminobutyrate hydrolase</fullName>
    </submittedName>
</protein>
<reference evidence="1 2" key="1">
    <citation type="journal article" date="2014" name="Int. J. Syst. Evol. Microbiol.">
        <title>Arthrobacter pityocampae sp. nov., isolated from Thaumetopoea pityocampa (Lep., Thaumetopoeidae).</title>
        <authorList>
            <person name="Ince I.A."/>
            <person name="Demirbag Z."/>
            <person name="Kati H."/>
        </authorList>
    </citation>
    <scope>NUCLEOTIDE SEQUENCE [LARGE SCALE GENOMIC DNA]</scope>
    <source>
        <strain evidence="1 2">Tp2</strain>
    </source>
</reference>
<dbReference type="InterPro" id="IPR011697">
    <property type="entry name" value="Peptidase_C26"/>
</dbReference>
<dbReference type="GO" id="GO:0006598">
    <property type="term" value="P:polyamine catabolic process"/>
    <property type="evidence" value="ECO:0007669"/>
    <property type="project" value="TreeGrafter"/>
</dbReference>